<organism evidence="2 3">
    <name type="scientific">Acidisarcina polymorpha</name>
    <dbReference type="NCBI Taxonomy" id="2211140"/>
    <lineage>
        <taxon>Bacteria</taxon>
        <taxon>Pseudomonadati</taxon>
        <taxon>Acidobacteriota</taxon>
        <taxon>Terriglobia</taxon>
        <taxon>Terriglobales</taxon>
        <taxon>Acidobacteriaceae</taxon>
        <taxon>Acidisarcina</taxon>
    </lineage>
</organism>
<keyword evidence="1" id="KW-0812">Transmembrane</keyword>
<keyword evidence="3" id="KW-1185">Reference proteome</keyword>
<sequence>MSDLWNGYGFGGAFGASRFGRRVIKPVLKLFVLGVVIAGLIYTYVVLNAVRERSQARHVHTHSTH</sequence>
<feature type="transmembrane region" description="Helical" evidence="1">
    <location>
        <begin position="27"/>
        <end position="47"/>
    </location>
</feature>
<protein>
    <submittedName>
        <fullName evidence="2">Uncharacterized protein</fullName>
    </submittedName>
</protein>
<dbReference type="EMBL" id="CP030840">
    <property type="protein sequence ID" value="AXC09879.1"/>
    <property type="molecule type" value="Genomic_DNA"/>
</dbReference>
<dbReference type="AlphaFoldDB" id="A0A2Z5FSS7"/>
<evidence type="ECO:0000313" key="3">
    <source>
        <dbReference type="Proteomes" id="UP000253606"/>
    </source>
</evidence>
<keyword evidence="1" id="KW-1133">Transmembrane helix</keyword>
<keyword evidence="1" id="KW-0472">Membrane</keyword>
<gene>
    <name evidence="2" type="ORF">ACPOL_0504</name>
</gene>
<accession>A0A2Z5FSS7</accession>
<dbReference type="KEGG" id="abas:ACPOL_0504"/>
<name>A0A2Z5FSS7_9BACT</name>
<evidence type="ECO:0000256" key="1">
    <source>
        <dbReference type="SAM" id="Phobius"/>
    </source>
</evidence>
<reference evidence="2 3" key="1">
    <citation type="journal article" date="2018" name="Front. Microbiol.">
        <title>Hydrolytic Capabilities as a Key to Environmental Success: Chitinolytic and Cellulolytic Acidobacteria From Acidic Sub-arctic Soils and Boreal Peatlands.</title>
        <authorList>
            <person name="Belova S.E."/>
            <person name="Ravin N.V."/>
            <person name="Pankratov T.A."/>
            <person name="Rakitin A.L."/>
            <person name="Ivanova A.A."/>
            <person name="Beletsky A.V."/>
            <person name="Mardanov A.V."/>
            <person name="Sinninghe Damste J.S."/>
            <person name="Dedysh S.N."/>
        </authorList>
    </citation>
    <scope>NUCLEOTIDE SEQUENCE [LARGE SCALE GENOMIC DNA]</scope>
    <source>
        <strain evidence="2 3">SBC82</strain>
    </source>
</reference>
<evidence type="ECO:0000313" key="2">
    <source>
        <dbReference type="EMBL" id="AXC09879.1"/>
    </source>
</evidence>
<proteinExistence type="predicted"/>
<dbReference type="Proteomes" id="UP000253606">
    <property type="component" value="Chromosome"/>
</dbReference>